<feature type="compositionally biased region" description="Basic and acidic residues" evidence="8">
    <location>
        <begin position="166"/>
        <end position="177"/>
    </location>
</feature>
<evidence type="ECO:0000259" key="9">
    <source>
        <dbReference type="Pfam" id="PF07227"/>
    </source>
</evidence>
<proteinExistence type="predicted"/>
<reference evidence="11" key="1">
    <citation type="submission" date="2019-08" db="EMBL/GenBank/DDBJ databases">
        <title>Reference gene set and small RNA set construction with multiple tissues from Davidia involucrata Baill.</title>
        <authorList>
            <person name="Yang H."/>
            <person name="Zhou C."/>
            <person name="Li G."/>
            <person name="Wang J."/>
            <person name="Gao P."/>
            <person name="Wang M."/>
            <person name="Wang R."/>
            <person name="Zhao Y."/>
        </authorList>
    </citation>
    <scope>NUCLEOTIDE SEQUENCE</scope>
    <source>
        <tissue evidence="11">Mixed with DoveR01_LX</tissue>
    </source>
</reference>
<feature type="coiled-coil region" evidence="7">
    <location>
        <begin position="1084"/>
        <end position="1180"/>
    </location>
</feature>
<feature type="compositionally biased region" description="Basic and acidic residues" evidence="8">
    <location>
        <begin position="111"/>
        <end position="141"/>
    </location>
</feature>
<feature type="region of interest" description="Disordered" evidence="8">
    <location>
        <begin position="310"/>
        <end position="345"/>
    </location>
</feature>
<dbReference type="PANTHER" id="PTHR21736:SF20">
    <property type="entry name" value="PROTEIN OBERON 4"/>
    <property type="match status" value="1"/>
</dbReference>
<feature type="region of interest" description="Disordered" evidence="8">
    <location>
        <begin position="654"/>
        <end position="706"/>
    </location>
</feature>
<dbReference type="EMBL" id="GHES01017899">
    <property type="protein sequence ID" value="MPA48458.1"/>
    <property type="molecule type" value="Transcribed_RNA"/>
</dbReference>
<name>A0A5B6ZY45_DAVIN</name>
<feature type="region of interest" description="Disordered" evidence="8">
    <location>
        <begin position="43"/>
        <end position="261"/>
    </location>
</feature>
<dbReference type="Pfam" id="PF16312">
    <property type="entry name" value="Oberon_cc"/>
    <property type="match status" value="1"/>
</dbReference>
<feature type="region of interest" description="Disordered" evidence="8">
    <location>
        <begin position="1"/>
        <end position="30"/>
    </location>
</feature>
<keyword evidence="5 7" id="KW-0175">Coiled coil</keyword>
<gene>
    <name evidence="11" type="ORF">Din_017899</name>
</gene>
<feature type="region of interest" description="Disordered" evidence="8">
    <location>
        <begin position="1001"/>
        <end position="1025"/>
    </location>
</feature>
<dbReference type="AlphaFoldDB" id="A0A5B6ZY45"/>
<evidence type="ECO:0008006" key="12">
    <source>
        <dbReference type="Google" id="ProtNLM"/>
    </source>
</evidence>
<feature type="compositionally biased region" description="Acidic residues" evidence="8">
    <location>
        <begin position="221"/>
        <end position="241"/>
    </location>
</feature>
<evidence type="ECO:0000256" key="2">
    <source>
        <dbReference type="ARBA" id="ARBA00022723"/>
    </source>
</evidence>
<dbReference type="InterPro" id="IPR004082">
    <property type="entry name" value="OBERON"/>
</dbReference>
<feature type="domain" description="Oberon-like PHD finger" evidence="9">
    <location>
        <begin position="826"/>
        <end position="949"/>
    </location>
</feature>
<evidence type="ECO:0000256" key="5">
    <source>
        <dbReference type="ARBA" id="ARBA00023054"/>
    </source>
</evidence>
<organism evidence="11">
    <name type="scientific">Davidia involucrata</name>
    <name type="common">Dove tree</name>
    <dbReference type="NCBI Taxonomy" id="16924"/>
    <lineage>
        <taxon>Eukaryota</taxon>
        <taxon>Viridiplantae</taxon>
        <taxon>Streptophyta</taxon>
        <taxon>Embryophyta</taxon>
        <taxon>Tracheophyta</taxon>
        <taxon>Spermatophyta</taxon>
        <taxon>Magnoliopsida</taxon>
        <taxon>eudicotyledons</taxon>
        <taxon>Gunneridae</taxon>
        <taxon>Pentapetalae</taxon>
        <taxon>asterids</taxon>
        <taxon>Cornales</taxon>
        <taxon>Nyssaceae</taxon>
        <taxon>Davidia</taxon>
    </lineage>
</organism>
<evidence type="ECO:0000313" key="11">
    <source>
        <dbReference type="EMBL" id="MPA48458.1"/>
    </source>
</evidence>
<dbReference type="GO" id="GO:0010468">
    <property type="term" value="P:regulation of gene expression"/>
    <property type="evidence" value="ECO:0007669"/>
    <property type="project" value="TreeGrafter"/>
</dbReference>
<evidence type="ECO:0000256" key="3">
    <source>
        <dbReference type="ARBA" id="ARBA00022771"/>
    </source>
</evidence>
<dbReference type="PANTHER" id="PTHR21736">
    <property type="entry name" value="VERNALIZATION-INSENSITIVE PROTEIN 3"/>
    <property type="match status" value="1"/>
</dbReference>
<keyword evidence="2" id="KW-0479">Metal-binding</keyword>
<dbReference type="GO" id="GO:0010078">
    <property type="term" value="P:maintenance of root meristem identity"/>
    <property type="evidence" value="ECO:0007669"/>
    <property type="project" value="TreeGrafter"/>
</dbReference>
<evidence type="ECO:0000256" key="6">
    <source>
        <dbReference type="ARBA" id="ARBA00023242"/>
    </source>
</evidence>
<keyword evidence="6" id="KW-0539">Nucleus</keyword>
<evidence type="ECO:0000256" key="7">
    <source>
        <dbReference type="SAM" id="Coils"/>
    </source>
</evidence>
<keyword evidence="3" id="KW-0863">Zinc-finger</keyword>
<dbReference type="Pfam" id="PF07227">
    <property type="entry name" value="PHD_Oberon"/>
    <property type="match status" value="1"/>
</dbReference>
<protein>
    <recommendedName>
        <fullName evidence="12">Protein OBERON 4</fullName>
    </recommendedName>
</protein>
<dbReference type="GO" id="GO:0005634">
    <property type="term" value="C:nucleus"/>
    <property type="evidence" value="ECO:0007669"/>
    <property type="project" value="UniProtKB-SubCell"/>
</dbReference>
<evidence type="ECO:0000256" key="4">
    <source>
        <dbReference type="ARBA" id="ARBA00022833"/>
    </source>
</evidence>
<evidence type="ECO:0000256" key="1">
    <source>
        <dbReference type="ARBA" id="ARBA00004123"/>
    </source>
</evidence>
<dbReference type="CDD" id="cd15612">
    <property type="entry name" value="PHD_OBE1_like"/>
    <property type="match status" value="1"/>
</dbReference>
<feature type="region of interest" description="Disordered" evidence="8">
    <location>
        <begin position="417"/>
        <end position="442"/>
    </location>
</feature>
<dbReference type="InterPro" id="IPR032535">
    <property type="entry name" value="Oberon_CC"/>
</dbReference>
<evidence type="ECO:0000259" key="10">
    <source>
        <dbReference type="Pfam" id="PF16312"/>
    </source>
</evidence>
<feature type="compositionally biased region" description="Polar residues" evidence="8">
    <location>
        <begin position="668"/>
        <end position="678"/>
    </location>
</feature>
<accession>A0A5B6ZY45</accession>
<comment type="subcellular location">
    <subcellularLocation>
        <location evidence="1">Nucleus</location>
    </subcellularLocation>
</comment>
<keyword evidence="4" id="KW-0862">Zinc</keyword>
<dbReference type="PRINTS" id="PR01544">
    <property type="entry name" value="ARATH130DUF"/>
</dbReference>
<feature type="compositionally biased region" description="Basic and acidic residues" evidence="8">
    <location>
        <begin position="202"/>
        <end position="211"/>
    </location>
</feature>
<feature type="domain" description="Oberon coiled-coil region" evidence="10">
    <location>
        <begin position="1045"/>
        <end position="1171"/>
    </location>
</feature>
<dbReference type="GO" id="GO:0010071">
    <property type="term" value="P:root meristem specification"/>
    <property type="evidence" value="ECO:0007669"/>
    <property type="project" value="TreeGrafter"/>
</dbReference>
<dbReference type="GO" id="GO:0010492">
    <property type="term" value="P:maintenance of shoot apical meristem identity"/>
    <property type="evidence" value="ECO:0007669"/>
    <property type="project" value="TreeGrafter"/>
</dbReference>
<feature type="compositionally biased region" description="Basic and acidic residues" evidence="8">
    <location>
        <begin position="57"/>
        <end position="96"/>
    </location>
</feature>
<dbReference type="GO" id="GO:0008270">
    <property type="term" value="F:zinc ion binding"/>
    <property type="evidence" value="ECO:0007669"/>
    <property type="project" value="UniProtKB-KW"/>
</dbReference>
<evidence type="ECO:0000256" key="8">
    <source>
        <dbReference type="SAM" id="MobiDB-lite"/>
    </source>
</evidence>
<dbReference type="InterPro" id="IPR047578">
    <property type="entry name" value="OBE1-like_PHD"/>
</dbReference>
<dbReference type="InterPro" id="IPR032881">
    <property type="entry name" value="Oberon-like_PHD"/>
</dbReference>
<sequence length="1183" mass="132511">MKRLRSSDDLDSYGEKGVSKDWGRRDEDSNLSRALSHRSFYYKSENGRKGLSSSSSRYERLDDDRESSRLVRKRSDYDADSYDRRKSYDRYRDSSDRGILSSSPRGGYGGDRIHRSESFSGPRREFPKGFRSERDRSRREGSVSSWRRFGGGKDVDEGTRSGGDSVRSRVASDDIGKVRSPQGLRDAKSPPWSKDSGSEQSKSVDVKKSEDLQVESGNSSEMEEGELEPDPEPVPEVEPVAEDQASVGLNPDQQELESEHQVENKLLEDGAKSSSEEKIEFNKENVCGEKPEVASLETVQDVVKEVDKLPDCENDSIHETSGNEDVIGNTADNEGGKDEECVTENSNCKEEAKMDTFAEKSLPLGEDHKEEKGIDLEVKAEDISLTEPNEGVTEANGAPEVAFSLVTDEVTQNFKDKGKSVAVSPSNVTDSAEDGVRTERESRSLLTCRDNDMEGPSTRGFELFFTDSKKPDKAEPLGLNKPKDEKLALEPLELSLSLPNVLLPIASHSTVQAPGSPSHARSVQSFPSTFRTNSDGFTASMSFSGSQPFTHNQSCSLTQNSLDNYEHSVGSRPIFQGVDQVSSATWQGQSSNEHKNKEVPMYQRILSNGNGFYHQSQASEDISNGQAMQVQHLGVAEGSSRIPIGLERQLSIHKQLSGAQSRHHSDIRSPSQSVGSHETGSEYSKDTKRVMREKNGGNLYRSSNQDEKERVLMGGADFVEPVINMIVSEPLPVMARRFNEMTGQSVGCLKETIRNIILNASKRWQLCAFQKRLQNRSDITLELLLKSHRAQLEILVALKTGLQEFLQRNYDMSSSDLAEIFLNLRCRNLTCRNLLPVDECECKVCVKKNGFCSACMCLVCLKFDMASNTCSWVGCDVCLHWCHAECGLRESYIRNGHGATGPQGLTEMQFHCVACDHPSEMFGFVKEVFQNFVKQWTAETLSKELEYVRRIFCASEDVRGKRLHDIAVQMLSRLANKSDLQEIQNQIMSFFAESDSFKSGNTPIGSGKEVSNKNQGEGSNGIGGPSQEAVWLKSVYSEKAPRLERTASLLPSFDCDWNNKHMINSDLQRSAQKEPVFDELESIVRIKQAEAKMFQARADDARREAEGLKRIAVAKNDKIEEEYTSRITKLRLAEAEDQRKQKFEELQALDRAHREYFNMKMRMEADIKDLLLKMEATKRNLTM</sequence>
<feature type="compositionally biased region" description="Basic and acidic residues" evidence="8">
    <location>
        <begin position="679"/>
        <end position="695"/>
    </location>
</feature>